<reference evidence="4" key="1">
    <citation type="journal article" date="2019" name="Int. J. Syst. Evol. Microbiol.">
        <title>The Global Catalogue of Microorganisms (GCM) 10K type strain sequencing project: providing services to taxonomists for standard genome sequencing and annotation.</title>
        <authorList>
            <consortium name="The Broad Institute Genomics Platform"/>
            <consortium name="The Broad Institute Genome Sequencing Center for Infectious Disease"/>
            <person name="Wu L."/>
            <person name="Ma J."/>
        </authorList>
    </citation>
    <scope>NUCLEOTIDE SEQUENCE [LARGE SCALE GENOMIC DNA]</scope>
    <source>
        <strain evidence="4">CGMCC 1.15774</strain>
    </source>
</reference>
<accession>A0ABV8PH35</accession>
<feature type="chain" id="PRO_5046752484" evidence="1">
    <location>
        <begin position="24"/>
        <end position="235"/>
    </location>
</feature>
<feature type="domain" description="Outer membrane protein beta-barrel" evidence="2">
    <location>
        <begin position="23"/>
        <end position="209"/>
    </location>
</feature>
<protein>
    <submittedName>
        <fullName evidence="3">Porin family protein</fullName>
    </submittedName>
</protein>
<dbReference type="RefSeq" id="WP_379762201.1">
    <property type="nucleotide sequence ID" value="NZ_JBHSCL010000002.1"/>
</dbReference>
<evidence type="ECO:0000259" key="2">
    <source>
        <dbReference type="Pfam" id="PF13568"/>
    </source>
</evidence>
<comment type="caution">
    <text evidence="3">The sequence shown here is derived from an EMBL/GenBank/DDBJ whole genome shotgun (WGS) entry which is preliminary data.</text>
</comment>
<dbReference type="Proteomes" id="UP001595841">
    <property type="component" value="Unassembled WGS sequence"/>
</dbReference>
<evidence type="ECO:0000256" key="1">
    <source>
        <dbReference type="SAM" id="SignalP"/>
    </source>
</evidence>
<feature type="signal peptide" evidence="1">
    <location>
        <begin position="1"/>
        <end position="23"/>
    </location>
</feature>
<dbReference type="Pfam" id="PF13568">
    <property type="entry name" value="OMP_b-brl_2"/>
    <property type="match status" value="1"/>
</dbReference>
<keyword evidence="1" id="KW-0732">Signal</keyword>
<organism evidence="3 4">
    <name type="scientific">Flagellimonas marina</name>
    <dbReference type="NCBI Taxonomy" id="1775168"/>
    <lineage>
        <taxon>Bacteria</taxon>
        <taxon>Pseudomonadati</taxon>
        <taxon>Bacteroidota</taxon>
        <taxon>Flavobacteriia</taxon>
        <taxon>Flavobacteriales</taxon>
        <taxon>Flavobacteriaceae</taxon>
        <taxon>Flagellimonas</taxon>
    </lineage>
</organism>
<gene>
    <name evidence="3" type="ORF">ACFOWS_01710</name>
</gene>
<dbReference type="InterPro" id="IPR025665">
    <property type="entry name" value="Beta-barrel_OMP_2"/>
</dbReference>
<sequence length="235" mass="26942">MVHKVSRYFIVFLVMLASLHLKAQSDSLELDDGKFSRYLEDQFYIGFGYNLLLNKPTDAVQRNLSYNLQLGFIKDIPLNVRRNFGIGIGLGYAVNSYYSNVVAAQSGDELTYEVLNTSEFNRNKLGTHSLELPFEFRWRTSTAEEYRFWRIYAGAKLGYVFSGRSRTVMEDGTMAFSNPDINEFQYGLILSFGYNTWNVHAYYGLNPLLENGTDLQSGESLDLNVLRIGVIFYIL</sequence>
<dbReference type="EMBL" id="JBHSCL010000002">
    <property type="protein sequence ID" value="MFC4218829.1"/>
    <property type="molecule type" value="Genomic_DNA"/>
</dbReference>
<name>A0ABV8PH35_9FLAO</name>
<proteinExistence type="predicted"/>
<evidence type="ECO:0000313" key="3">
    <source>
        <dbReference type="EMBL" id="MFC4218829.1"/>
    </source>
</evidence>
<evidence type="ECO:0000313" key="4">
    <source>
        <dbReference type="Proteomes" id="UP001595841"/>
    </source>
</evidence>
<keyword evidence="4" id="KW-1185">Reference proteome</keyword>